<feature type="region of interest" description="Disordered" evidence="3">
    <location>
        <begin position="724"/>
        <end position="783"/>
    </location>
</feature>
<name>A0AAJ0BSZ6_9PEZI</name>
<dbReference type="Proteomes" id="UP001244011">
    <property type="component" value="Unassembled WGS sequence"/>
</dbReference>
<evidence type="ECO:0000256" key="3">
    <source>
        <dbReference type="SAM" id="MobiDB-lite"/>
    </source>
</evidence>
<proteinExistence type="predicted"/>
<dbReference type="InterPro" id="IPR031348">
    <property type="entry name" value="PigL_N"/>
</dbReference>
<dbReference type="Gene3D" id="1.25.40.20">
    <property type="entry name" value="Ankyrin repeat-containing domain"/>
    <property type="match status" value="2"/>
</dbReference>
<feature type="domain" description="Azaphilone pigments biosynthesis cluster protein L N-terminal" evidence="5">
    <location>
        <begin position="1"/>
        <end position="158"/>
    </location>
</feature>
<sequence>EAIGAGSSVLAFVCLALKSAKAIHSLLSAVRDGPQNVHHLVDDIAQLQSILERLSHLKSGSITQTDALALQDTARRCASDMDHLEVRLQRLSISPTEGHAGKLWKRLKITIGEKDLDHMRSVVHSHALMLNVNLGMSQAAQMSASQAQQSEILEMLKQLQREVVVLRETADSTGARPTGFLATDATTIDPPGTPAVDPKLDESISRLIALVTEKEHTVASKDAQQMIDDLQTLLESAQKQESIASMPTPPTETDASSEDQPNDPTQSISRELMFSAPSIGINKNGPSRLTSSIDLGTAITQDRKRKSIDISGGALTIYTNRRTRRRREPLGDRENGNDDIQIGRDFIAKIQFRPKNSQSMLEVTVSQAQLLAGSFLSIPNLSVNNVIPRNSEVFKLAQQGRTDDILALIADGKASLRDRDELGWSLLHHACEWQAFTLCKFLIQNGLDVDEGNPIAPCHRPPSGGCTQVLLQAGADPSFPVGDWVGVIFHCHFVAILINSQSYGILRDIFNFVPHLADLRLRDRWGRSPFLAACSLVGYSAAFESGVTVQKMALLLDKGGSIHERDSGGRTCLHLLFSCPLWALSKNRWKDPLIYLIRQGADVHAKDDFGLSVSYYAYTKSCRDERPLSYRGDLWDAALDACGHDIREFRKGYPRTARYTAIYKRPDFEALWKGREDRCPYWKDTDWSSPGDEMSGQYGQSGSAEVICHCDGDHCYYGYETETQHSPSWSEDNGRDDKIGGADLAFEFPSNGLSSQASMPGTASPRSASPERQHQPSNWASPTADELHIEQIGEAASLAHHQQDFFAFQHGELVNNPWSDVVLGRVTEVEGDGDDNEAEAFLPWIE</sequence>
<dbReference type="Pfam" id="PF17111">
    <property type="entry name" value="PigL_N"/>
    <property type="match status" value="1"/>
</dbReference>
<gene>
    <name evidence="6" type="ORF">QBC33DRAFT_601314</name>
</gene>
<feature type="chain" id="PRO_5042578910" evidence="4">
    <location>
        <begin position="23"/>
        <end position="846"/>
    </location>
</feature>
<evidence type="ECO:0000256" key="2">
    <source>
        <dbReference type="ARBA" id="ARBA00023043"/>
    </source>
</evidence>
<dbReference type="EMBL" id="MU839036">
    <property type="protein sequence ID" value="KAK1762487.1"/>
    <property type="molecule type" value="Genomic_DNA"/>
</dbReference>
<dbReference type="Pfam" id="PF13606">
    <property type="entry name" value="Ank_3"/>
    <property type="match status" value="1"/>
</dbReference>
<feature type="non-terminal residue" evidence="6">
    <location>
        <position position="1"/>
    </location>
</feature>
<dbReference type="InterPro" id="IPR050745">
    <property type="entry name" value="Multifunctional_regulatory"/>
</dbReference>
<evidence type="ECO:0000259" key="5">
    <source>
        <dbReference type="Pfam" id="PF17111"/>
    </source>
</evidence>
<keyword evidence="2" id="KW-0040">ANK repeat</keyword>
<dbReference type="InterPro" id="IPR036770">
    <property type="entry name" value="Ankyrin_rpt-contain_sf"/>
</dbReference>
<evidence type="ECO:0000313" key="7">
    <source>
        <dbReference type="Proteomes" id="UP001244011"/>
    </source>
</evidence>
<dbReference type="RefSeq" id="XP_060278700.1">
    <property type="nucleotide sequence ID" value="XM_060432099.1"/>
</dbReference>
<feature type="signal peptide" evidence="4">
    <location>
        <begin position="1"/>
        <end position="22"/>
    </location>
</feature>
<protein>
    <submittedName>
        <fullName evidence="6">Ankyrin</fullName>
    </submittedName>
</protein>
<keyword evidence="1" id="KW-0677">Repeat</keyword>
<feature type="region of interest" description="Disordered" evidence="3">
    <location>
        <begin position="175"/>
        <end position="199"/>
    </location>
</feature>
<organism evidence="6 7">
    <name type="scientific">Phialemonium atrogriseum</name>
    <dbReference type="NCBI Taxonomy" id="1093897"/>
    <lineage>
        <taxon>Eukaryota</taxon>
        <taxon>Fungi</taxon>
        <taxon>Dikarya</taxon>
        <taxon>Ascomycota</taxon>
        <taxon>Pezizomycotina</taxon>
        <taxon>Sordariomycetes</taxon>
        <taxon>Sordariomycetidae</taxon>
        <taxon>Cephalothecales</taxon>
        <taxon>Cephalothecaceae</taxon>
        <taxon>Phialemonium</taxon>
    </lineage>
</organism>
<feature type="region of interest" description="Disordered" evidence="3">
    <location>
        <begin position="238"/>
        <end position="266"/>
    </location>
</feature>
<dbReference type="GeneID" id="85315286"/>
<dbReference type="SMART" id="SM00248">
    <property type="entry name" value="ANK"/>
    <property type="match status" value="3"/>
</dbReference>
<reference evidence="6" key="1">
    <citation type="submission" date="2023-06" db="EMBL/GenBank/DDBJ databases">
        <title>Genome-scale phylogeny and comparative genomics of the fungal order Sordariales.</title>
        <authorList>
            <consortium name="Lawrence Berkeley National Laboratory"/>
            <person name="Hensen N."/>
            <person name="Bonometti L."/>
            <person name="Westerberg I."/>
            <person name="Brannstrom I.O."/>
            <person name="Guillou S."/>
            <person name="Cros-Aarteil S."/>
            <person name="Calhoun S."/>
            <person name="Haridas S."/>
            <person name="Kuo A."/>
            <person name="Mondo S."/>
            <person name="Pangilinan J."/>
            <person name="Riley R."/>
            <person name="Labutti K."/>
            <person name="Andreopoulos B."/>
            <person name="Lipzen A."/>
            <person name="Chen C."/>
            <person name="Yanf M."/>
            <person name="Daum C."/>
            <person name="Ng V."/>
            <person name="Clum A."/>
            <person name="Steindorff A."/>
            <person name="Ohm R."/>
            <person name="Martin F."/>
            <person name="Silar P."/>
            <person name="Natvig D."/>
            <person name="Lalanne C."/>
            <person name="Gautier V."/>
            <person name="Ament-Velasquez S.L."/>
            <person name="Kruys A."/>
            <person name="Hutchinson M.I."/>
            <person name="Powell A.J."/>
            <person name="Barry K."/>
            <person name="Miller A.N."/>
            <person name="Grigoriev I.V."/>
            <person name="Debuchy R."/>
            <person name="Gladieux P."/>
            <person name="Thoren M.H."/>
            <person name="Johannesson H."/>
        </authorList>
    </citation>
    <scope>NUCLEOTIDE SEQUENCE</scope>
    <source>
        <strain evidence="6">8032-3</strain>
    </source>
</reference>
<feature type="compositionally biased region" description="Polar residues" evidence="3">
    <location>
        <begin position="751"/>
        <end position="767"/>
    </location>
</feature>
<evidence type="ECO:0000256" key="4">
    <source>
        <dbReference type="SAM" id="SignalP"/>
    </source>
</evidence>
<dbReference type="AlphaFoldDB" id="A0AAJ0BSZ6"/>
<dbReference type="InterPro" id="IPR002110">
    <property type="entry name" value="Ankyrin_rpt"/>
</dbReference>
<evidence type="ECO:0000313" key="6">
    <source>
        <dbReference type="EMBL" id="KAK1762487.1"/>
    </source>
</evidence>
<keyword evidence="4" id="KW-0732">Signal</keyword>
<comment type="caution">
    <text evidence="6">The sequence shown here is derived from an EMBL/GenBank/DDBJ whole genome shotgun (WGS) entry which is preliminary data.</text>
</comment>
<feature type="compositionally biased region" description="Polar residues" evidence="3">
    <location>
        <begin position="238"/>
        <end position="254"/>
    </location>
</feature>
<evidence type="ECO:0000256" key="1">
    <source>
        <dbReference type="ARBA" id="ARBA00022737"/>
    </source>
</evidence>
<dbReference type="SUPFAM" id="SSF48403">
    <property type="entry name" value="Ankyrin repeat"/>
    <property type="match status" value="1"/>
</dbReference>
<accession>A0AAJ0BSZ6</accession>
<keyword evidence="7" id="KW-1185">Reference proteome</keyword>
<dbReference type="PANTHER" id="PTHR24189">
    <property type="entry name" value="MYOTROPHIN"/>
    <property type="match status" value="1"/>
</dbReference>